<evidence type="ECO:0000256" key="1">
    <source>
        <dbReference type="SAM" id="Phobius"/>
    </source>
</evidence>
<feature type="transmembrane region" description="Helical" evidence="1">
    <location>
        <begin position="102"/>
        <end position="128"/>
    </location>
</feature>
<dbReference type="Pfam" id="PF20401">
    <property type="entry name" value="Rhomboid_2"/>
    <property type="match status" value="1"/>
</dbReference>
<accession>A0AAU8K1L8</accession>
<dbReference type="RefSeq" id="WP_354642301.1">
    <property type="nucleotide sequence ID" value="NZ_CP159872.1"/>
</dbReference>
<feature type="transmembrane region" description="Helical" evidence="1">
    <location>
        <begin position="140"/>
        <end position="158"/>
    </location>
</feature>
<reference evidence="2" key="1">
    <citation type="submission" date="2024-06" db="EMBL/GenBank/DDBJ databases">
        <title>The genome sequences of Kitasatospora sp. strain HUAS MG31.</title>
        <authorList>
            <person name="Mo P."/>
        </authorList>
    </citation>
    <scope>NUCLEOTIDE SEQUENCE</scope>
    <source>
        <strain evidence="2">HUAS MG31</strain>
    </source>
</reference>
<name>A0AAU8K1L8_9ACTN</name>
<keyword evidence="1" id="KW-0472">Membrane</keyword>
<organism evidence="2">
    <name type="scientific">Kitasatospora camelliae</name>
    <dbReference type="NCBI Taxonomy" id="3156397"/>
    <lineage>
        <taxon>Bacteria</taxon>
        <taxon>Bacillati</taxon>
        <taxon>Actinomycetota</taxon>
        <taxon>Actinomycetes</taxon>
        <taxon>Kitasatosporales</taxon>
        <taxon>Streptomycetaceae</taxon>
        <taxon>Kitasatospora</taxon>
    </lineage>
</organism>
<dbReference type="AlphaFoldDB" id="A0AAU8K1L8"/>
<proteinExistence type="predicted"/>
<keyword evidence="1" id="KW-1133">Transmembrane helix</keyword>
<feature type="transmembrane region" description="Helical" evidence="1">
    <location>
        <begin position="163"/>
        <end position="179"/>
    </location>
</feature>
<keyword evidence="1" id="KW-0812">Transmembrane</keyword>
<protein>
    <submittedName>
        <fullName evidence="2">Rhomboid-like protein</fullName>
    </submittedName>
</protein>
<evidence type="ECO:0000313" key="2">
    <source>
        <dbReference type="EMBL" id="XCM81366.1"/>
    </source>
</evidence>
<sequence>MTIRHILRRLASAVPTPRRNPFALGYLAVLLGTTLLARFGDPELVRRLQVASSSDAHNLLDHPLLALTASGLWVAGPVWMPYFWAFLLTVAPLERRVGGLRAAGVVAAGHIGATLVSQLVVVVAVASGGQPAEALDALDIGVSYGVLAGLGAVAGLLAPPGRLLALACASALLLDQILTDRDLVTGVGHPTALLIGIACWPALRRRRPLRARRRPVRATSAPSS</sequence>
<dbReference type="InterPro" id="IPR046862">
    <property type="entry name" value="Rhomboid_2"/>
</dbReference>
<feature type="transmembrane region" description="Helical" evidence="1">
    <location>
        <begin position="21"/>
        <end position="40"/>
    </location>
</feature>
<dbReference type="KEGG" id="kcm:ABWK59_21845"/>
<dbReference type="EMBL" id="CP159872">
    <property type="protein sequence ID" value="XCM81366.1"/>
    <property type="molecule type" value="Genomic_DNA"/>
</dbReference>
<feature type="transmembrane region" description="Helical" evidence="1">
    <location>
        <begin position="64"/>
        <end position="90"/>
    </location>
</feature>
<gene>
    <name evidence="2" type="ORF">ABWK59_21845</name>
</gene>
<feature type="transmembrane region" description="Helical" evidence="1">
    <location>
        <begin position="185"/>
        <end position="203"/>
    </location>
</feature>